<evidence type="ECO:0000256" key="5">
    <source>
        <dbReference type="ARBA" id="ARBA00023163"/>
    </source>
</evidence>
<feature type="region of interest" description="Disordered" evidence="9">
    <location>
        <begin position="170"/>
        <end position="197"/>
    </location>
</feature>
<evidence type="ECO:0000259" key="10">
    <source>
        <dbReference type="Pfam" id="PF05236"/>
    </source>
</evidence>
<comment type="function">
    <text evidence="7">Functions as a component of the DNA-binding general transcription factor complex TFIID. Binding of TFIID to a promoter (with or without TATA element) is the initial step in pre-initiation complex (PIC) formation. TFIID plays a key role in the regulation of gene expression by RNA polymerase II through different activities such as transcription activator interaction, core promoter recognition and selectivity, TFIIA and TFIIB interaction, chromatin modification (histone acetylation by TAF1), facilitation of DNA opening and initiation of transcription.</text>
</comment>
<dbReference type="PANTHER" id="PTHR15138:SF14">
    <property type="entry name" value="TRANSCRIPTION INITIATION FACTOR TFIID SUBUNIT 4"/>
    <property type="match status" value="1"/>
</dbReference>
<dbReference type="InParanoid" id="A0A286UPC1"/>
<keyword evidence="6" id="KW-0539">Nucleus</keyword>
<feature type="domain" description="Transcription initiation factor TFIID component TAF4 C-terminal" evidence="10">
    <location>
        <begin position="153"/>
        <end position="308"/>
    </location>
</feature>
<keyword evidence="12" id="KW-1185">Reference proteome</keyword>
<feature type="region of interest" description="Disordered" evidence="9">
    <location>
        <begin position="296"/>
        <end position="376"/>
    </location>
</feature>
<dbReference type="Pfam" id="PF05236">
    <property type="entry name" value="TAF4"/>
    <property type="match status" value="2"/>
</dbReference>
<reference evidence="11 12" key="1">
    <citation type="journal article" date="2017" name="Mol. Ecol.">
        <title>Comparative and population genomic landscape of Phellinus noxius: A hypervariable fungus causing root rot in trees.</title>
        <authorList>
            <person name="Chung C.L."/>
            <person name="Lee T.J."/>
            <person name="Akiba M."/>
            <person name="Lee H.H."/>
            <person name="Kuo T.H."/>
            <person name="Liu D."/>
            <person name="Ke H.M."/>
            <person name="Yokoi T."/>
            <person name="Roa M.B."/>
            <person name="Lu M.J."/>
            <person name="Chang Y.Y."/>
            <person name="Ann P.J."/>
            <person name="Tsai J.N."/>
            <person name="Chen C.Y."/>
            <person name="Tzean S.S."/>
            <person name="Ota Y."/>
            <person name="Hattori T."/>
            <person name="Sahashi N."/>
            <person name="Liou R.F."/>
            <person name="Kikuchi T."/>
            <person name="Tsai I.J."/>
        </authorList>
    </citation>
    <scope>NUCLEOTIDE SEQUENCE [LARGE SCALE GENOMIC DNA]</scope>
    <source>
        <strain evidence="11 12">FFPRI411160</strain>
    </source>
</reference>
<feature type="compositionally biased region" description="Polar residues" evidence="9">
    <location>
        <begin position="172"/>
        <end position="182"/>
    </location>
</feature>
<dbReference type="STRING" id="2282107.A0A286UPC1"/>
<feature type="compositionally biased region" description="Low complexity" evidence="9">
    <location>
        <begin position="24"/>
        <end position="47"/>
    </location>
</feature>
<evidence type="ECO:0000256" key="9">
    <source>
        <dbReference type="SAM" id="MobiDB-lite"/>
    </source>
</evidence>
<dbReference type="Proteomes" id="UP000217199">
    <property type="component" value="Unassembled WGS sequence"/>
</dbReference>
<comment type="similarity">
    <text evidence="2">Belongs to the TAF4 family.</text>
</comment>
<feature type="compositionally biased region" description="Gly residues" evidence="9">
    <location>
        <begin position="427"/>
        <end position="447"/>
    </location>
</feature>
<dbReference type="InterPro" id="IPR045144">
    <property type="entry name" value="TAF4"/>
</dbReference>
<evidence type="ECO:0000313" key="12">
    <source>
        <dbReference type="Proteomes" id="UP000217199"/>
    </source>
</evidence>
<feature type="region of interest" description="Disordered" evidence="9">
    <location>
        <begin position="110"/>
        <end position="147"/>
    </location>
</feature>
<gene>
    <name evidence="11" type="ORF">PNOK_0405500</name>
</gene>
<comment type="subcellular location">
    <subcellularLocation>
        <location evidence="1">Nucleus</location>
    </subcellularLocation>
</comment>
<name>A0A286UPC1_9AGAM</name>
<organism evidence="11 12">
    <name type="scientific">Pyrrhoderma noxium</name>
    <dbReference type="NCBI Taxonomy" id="2282107"/>
    <lineage>
        <taxon>Eukaryota</taxon>
        <taxon>Fungi</taxon>
        <taxon>Dikarya</taxon>
        <taxon>Basidiomycota</taxon>
        <taxon>Agaricomycotina</taxon>
        <taxon>Agaricomycetes</taxon>
        <taxon>Hymenochaetales</taxon>
        <taxon>Hymenochaetaceae</taxon>
        <taxon>Pyrrhoderma</taxon>
    </lineage>
</organism>
<evidence type="ECO:0000256" key="3">
    <source>
        <dbReference type="ARBA" id="ARBA00017306"/>
    </source>
</evidence>
<dbReference type="InterPro" id="IPR007900">
    <property type="entry name" value="TAF4_C"/>
</dbReference>
<evidence type="ECO:0000256" key="8">
    <source>
        <dbReference type="ARBA" id="ARBA00031747"/>
    </source>
</evidence>
<feature type="domain" description="Transcription initiation factor TFIID component TAF4 C-terminal" evidence="10">
    <location>
        <begin position="352"/>
        <end position="501"/>
    </location>
</feature>
<evidence type="ECO:0000256" key="6">
    <source>
        <dbReference type="ARBA" id="ARBA00023242"/>
    </source>
</evidence>
<dbReference type="GO" id="GO:0006367">
    <property type="term" value="P:transcription initiation at RNA polymerase II promoter"/>
    <property type="evidence" value="ECO:0007669"/>
    <property type="project" value="TreeGrafter"/>
</dbReference>
<evidence type="ECO:0000256" key="4">
    <source>
        <dbReference type="ARBA" id="ARBA00023015"/>
    </source>
</evidence>
<dbReference type="AlphaFoldDB" id="A0A286UPC1"/>
<dbReference type="PANTHER" id="PTHR15138">
    <property type="entry name" value="TRANSCRIPTION INITIATION FACTOR TFIID SUBUNIT 4"/>
    <property type="match status" value="1"/>
</dbReference>
<feature type="compositionally biased region" description="Gly residues" evidence="9">
    <location>
        <begin position="317"/>
        <end position="348"/>
    </location>
</feature>
<feature type="compositionally biased region" description="Low complexity" evidence="9">
    <location>
        <begin position="408"/>
        <end position="417"/>
    </location>
</feature>
<proteinExistence type="inferred from homology"/>
<sequence length="513" mass="53084">MAMTTQQTYQAPAAKKVKLEHEGSAPSTPQPASSTSSTPVPSYSTAAQWSTPIPIDPALQQPSQAAVSQATPMSRLTYQHYTPYGSTHYPQAAYASHYAQYQTAAVSTATTTPAPTSTTTAQPISRQPTQVAAPTTNTTNTNESESNVDISTLNDALGSAGLDLRAEEETLQRSQDYHSTYRSYEDRSRKQASNPNFDARILGTTMRSIATQHKVTRVPEDSVSYVALALRARLQSLIKEMISASEHRSSSQFDRAPGMYEEKLPMWGVNVRRDTRKQLELLERIEREEEMKLRRERRERLDAQAAQAAQAAAGSPSGAGGAGTAEGAGAGGGAGGGSGANGGTGAGGEDADSAASGKRPKKKKDGPGVTAKNMSEDVQKRLSNATAAQAAGLGRGKYAWMNAGGVGAVSSPAPSKSKAVKQESGGTSSGGGATGSGGTNATGGTGTGAATPTPGSSSTSTWAKPYISAAAKASSSPAPGDEDKTVITMHDAVFVIEQERGHGGGRGSARGWV</sequence>
<evidence type="ECO:0000313" key="11">
    <source>
        <dbReference type="EMBL" id="PAV21428.1"/>
    </source>
</evidence>
<dbReference type="EMBL" id="NBII01000003">
    <property type="protein sequence ID" value="PAV21428.1"/>
    <property type="molecule type" value="Genomic_DNA"/>
</dbReference>
<dbReference type="CDD" id="cd08045">
    <property type="entry name" value="HFD_TAF4"/>
    <property type="match status" value="1"/>
</dbReference>
<comment type="caution">
    <text evidence="11">The sequence shown here is derived from an EMBL/GenBank/DDBJ whole genome shotgun (WGS) entry which is preliminary data.</text>
</comment>
<dbReference type="OrthoDB" id="21060at2759"/>
<keyword evidence="4" id="KW-0805">Transcription regulation</keyword>
<evidence type="ECO:0000256" key="1">
    <source>
        <dbReference type="ARBA" id="ARBA00004123"/>
    </source>
</evidence>
<feature type="compositionally biased region" description="Low complexity" evidence="9">
    <location>
        <begin position="448"/>
        <end position="462"/>
    </location>
</feature>
<protein>
    <recommendedName>
        <fullName evidence="3">Transcription initiation factor TFIID subunit 4</fullName>
    </recommendedName>
    <alternativeName>
        <fullName evidence="8">TBP-associated factor 4</fullName>
    </alternativeName>
</protein>
<feature type="compositionally biased region" description="Low complexity" evidence="9">
    <location>
        <begin position="303"/>
        <end position="316"/>
    </location>
</feature>
<feature type="compositionally biased region" description="Polar residues" evidence="9">
    <location>
        <begin position="1"/>
        <end position="10"/>
    </location>
</feature>
<dbReference type="GO" id="GO:0005669">
    <property type="term" value="C:transcription factor TFIID complex"/>
    <property type="evidence" value="ECO:0007669"/>
    <property type="project" value="InterPro"/>
</dbReference>
<evidence type="ECO:0000256" key="7">
    <source>
        <dbReference type="ARBA" id="ARBA00025346"/>
    </source>
</evidence>
<feature type="region of interest" description="Disordered" evidence="9">
    <location>
        <begin position="1"/>
        <end position="67"/>
    </location>
</feature>
<keyword evidence="5" id="KW-0804">Transcription</keyword>
<feature type="region of interest" description="Disordered" evidence="9">
    <location>
        <begin position="408"/>
        <end position="462"/>
    </location>
</feature>
<dbReference type="GO" id="GO:0016251">
    <property type="term" value="F:RNA polymerase II general transcription initiation factor activity"/>
    <property type="evidence" value="ECO:0007669"/>
    <property type="project" value="TreeGrafter"/>
</dbReference>
<evidence type="ECO:0000256" key="2">
    <source>
        <dbReference type="ARBA" id="ARBA00006178"/>
    </source>
</evidence>
<dbReference type="GO" id="GO:0003677">
    <property type="term" value="F:DNA binding"/>
    <property type="evidence" value="ECO:0007669"/>
    <property type="project" value="TreeGrafter"/>
</dbReference>
<accession>A0A286UPC1</accession>